<gene>
    <name evidence="1" type="ORF">BJP34_25970</name>
</gene>
<proteinExistence type="predicted"/>
<dbReference type="KEGG" id="mpro:BJP34_25970"/>
<name>A0A1D8TXR1_9CYAN</name>
<evidence type="ECO:0000313" key="2">
    <source>
        <dbReference type="Proteomes" id="UP000177870"/>
    </source>
</evidence>
<evidence type="ECO:0000313" key="1">
    <source>
        <dbReference type="EMBL" id="AOX02428.1"/>
    </source>
</evidence>
<protein>
    <submittedName>
        <fullName evidence="1">Uncharacterized protein</fullName>
    </submittedName>
</protein>
<reference evidence="2" key="1">
    <citation type="submission" date="2016-10" db="EMBL/GenBank/DDBJ databases">
        <title>Comparative genomics uncovers the prolific and rare metabolic potential of the cyanobacterial genus Moorea.</title>
        <authorList>
            <person name="Leao T."/>
            <person name="Castelao G."/>
            <person name="Korobeynikov A."/>
            <person name="Monroe E.A."/>
            <person name="Podell S."/>
            <person name="Glukhov E."/>
            <person name="Allen E."/>
            <person name="Gerwick W.H."/>
            <person name="Gerwick L."/>
        </authorList>
    </citation>
    <scope>NUCLEOTIDE SEQUENCE [LARGE SCALE GENOMIC DNA]</scope>
    <source>
        <strain evidence="2">PAL-8-15-08-1</strain>
    </source>
</reference>
<sequence>MVLLYQMFVMGEEITPEKIKKTGMSGKRWERVVKYILLTTEVFLVSVFHNYEVHRIVYLLPAPLLKSHYLFFPIKWYYLYIPSISACFVTPSEMFV</sequence>
<dbReference type="EMBL" id="CP017599">
    <property type="protein sequence ID" value="AOX02428.1"/>
    <property type="molecule type" value="Genomic_DNA"/>
</dbReference>
<organism evidence="1 2">
    <name type="scientific">Moorena producens PAL-8-15-08-1</name>
    <dbReference type="NCBI Taxonomy" id="1458985"/>
    <lineage>
        <taxon>Bacteria</taxon>
        <taxon>Bacillati</taxon>
        <taxon>Cyanobacteriota</taxon>
        <taxon>Cyanophyceae</taxon>
        <taxon>Coleofasciculales</taxon>
        <taxon>Coleofasciculaceae</taxon>
        <taxon>Moorena</taxon>
    </lineage>
</organism>
<dbReference type="AlphaFoldDB" id="A0A1D8TXR1"/>
<accession>A0A1D8TXR1</accession>
<dbReference type="Proteomes" id="UP000177870">
    <property type="component" value="Chromosome"/>
</dbReference>